<dbReference type="CDD" id="cd03349">
    <property type="entry name" value="LbH_XAT"/>
    <property type="match status" value="1"/>
</dbReference>
<accession>A0AAN1T172</accession>
<dbReference type="PANTHER" id="PTHR43300:SF11">
    <property type="entry name" value="ACETYLTRANSFERASE RV3034C-RELATED"/>
    <property type="match status" value="1"/>
</dbReference>
<dbReference type="InterPro" id="IPR018357">
    <property type="entry name" value="Hexapep_transf_CS"/>
</dbReference>
<gene>
    <name evidence="5" type="ORF">FGKAn22_20890</name>
</gene>
<proteinExistence type="inferred from homology"/>
<evidence type="ECO:0000256" key="3">
    <source>
        <dbReference type="ARBA" id="ARBA00022737"/>
    </source>
</evidence>
<dbReference type="AlphaFoldDB" id="A0AAN1T172"/>
<dbReference type="Proteomes" id="UP001319121">
    <property type="component" value="Chromosome"/>
</dbReference>
<dbReference type="Gene3D" id="2.160.10.10">
    <property type="entry name" value="Hexapeptide repeat proteins"/>
    <property type="match status" value="1"/>
</dbReference>
<reference evidence="5 6" key="1">
    <citation type="submission" date="2019-03" db="EMBL/GenBank/DDBJ databases">
        <title>Complete genome sequence of Ferrigenium kumadai strain An22, a microaerophilic iron-oxidizing bacterium isolated from a paddy field soil.</title>
        <authorList>
            <person name="Watanabe T."/>
            <person name="Asakawa S."/>
        </authorList>
    </citation>
    <scope>NUCLEOTIDE SEQUENCE [LARGE SCALE GENOMIC DNA]</scope>
    <source>
        <strain evidence="5 6">An22</strain>
    </source>
</reference>
<keyword evidence="2" id="KW-0808">Transferase</keyword>
<dbReference type="KEGG" id="fku:FGKAn22_20890"/>
<keyword evidence="6" id="KW-1185">Reference proteome</keyword>
<dbReference type="SUPFAM" id="SSF51161">
    <property type="entry name" value="Trimeric LpxA-like enzymes"/>
    <property type="match status" value="1"/>
</dbReference>
<dbReference type="InterPro" id="IPR001451">
    <property type="entry name" value="Hexapep"/>
</dbReference>
<keyword evidence="3" id="KW-0677">Repeat</keyword>
<comment type="similarity">
    <text evidence="1">Belongs to the transferase hexapeptide repeat family.</text>
</comment>
<evidence type="ECO:0000256" key="4">
    <source>
        <dbReference type="ARBA" id="ARBA00023315"/>
    </source>
</evidence>
<keyword evidence="4" id="KW-0012">Acyltransferase</keyword>
<dbReference type="EMBL" id="AP019536">
    <property type="protein sequence ID" value="BBJ00397.1"/>
    <property type="molecule type" value="Genomic_DNA"/>
</dbReference>
<evidence type="ECO:0000313" key="6">
    <source>
        <dbReference type="Proteomes" id="UP001319121"/>
    </source>
</evidence>
<dbReference type="InterPro" id="IPR050179">
    <property type="entry name" value="Trans_hexapeptide_repeat"/>
</dbReference>
<evidence type="ECO:0000256" key="1">
    <source>
        <dbReference type="ARBA" id="ARBA00007274"/>
    </source>
</evidence>
<protein>
    <submittedName>
        <fullName evidence="5">Acetyltransferase</fullName>
    </submittedName>
</protein>
<dbReference type="Pfam" id="PF00132">
    <property type="entry name" value="Hexapep"/>
    <property type="match status" value="1"/>
</dbReference>
<name>A0AAN1T172_9PROT</name>
<evidence type="ECO:0000313" key="5">
    <source>
        <dbReference type="EMBL" id="BBJ00397.1"/>
    </source>
</evidence>
<dbReference type="InterPro" id="IPR011004">
    <property type="entry name" value="Trimer_LpxA-like_sf"/>
</dbReference>
<sequence>MNLKFAEKLFARIADAIRKPRFMADSSQYRRHCIGAYTYGAPKIYQWDDSTRLSIGKHCSIAKDVSILLGGEHRTDWVTTYPFNKFFREVDGITGYPHSKGDVSIGNDVWIGMGATILSGVTIGDGAVIASHSLVTRDVPPYAIAGGNPARVIRSRFPVDVVRKLQVIAWWDWPIEKIEEGVPLLMHNDIDAFIRWSDECSIAR</sequence>
<dbReference type="RefSeq" id="WP_281411873.1">
    <property type="nucleotide sequence ID" value="NZ_AP019536.1"/>
</dbReference>
<dbReference type="PROSITE" id="PS00101">
    <property type="entry name" value="HEXAPEP_TRANSFERASES"/>
    <property type="match status" value="1"/>
</dbReference>
<dbReference type="GO" id="GO:0016746">
    <property type="term" value="F:acyltransferase activity"/>
    <property type="evidence" value="ECO:0007669"/>
    <property type="project" value="UniProtKB-KW"/>
</dbReference>
<organism evidence="5 6">
    <name type="scientific">Ferrigenium kumadai</name>
    <dbReference type="NCBI Taxonomy" id="1682490"/>
    <lineage>
        <taxon>Bacteria</taxon>
        <taxon>Pseudomonadati</taxon>
        <taxon>Pseudomonadota</taxon>
        <taxon>Betaproteobacteria</taxon>
        <taxon>Nitrosomonadales</taxon>
        <taxon>Gallionellaceae</taxon>
        <taxon>Ferrigenium</taxon>
    </lineage>
</organism>
<dbReference type="PANTHER" id="PTHR43300">
    <property type="entry name" value="ACETYLTRANSFERASE"/>
    <property type="match status" value="1"/>
</dbReference>
<evidence type="ECO:0000256" key="2">
    <source>
        <dbReference type="ARBA" id="ARBA00022679"/>
    </source>
</evidence>